<dbReference type="InterPro" id="IPR050297">
    <property type="entry name" value="LipidA_mod_glycosyltrf_83"/>
</dbReference>
<dbReference type="EMBL" id="LBTR01000005">
    <property type="protein sequence ID" value="KKQ46105.1"/>
    <property type="molecule type" value="Genomic_DNA"/>
</dbReference>
<feature type="domain" description="Glycosyltransferase RgtA/B/C/D-like" evidence="9">
    <location>
        <begin position="72"/>
        <end position="222"/>
    </location>
</feature>
<keyword evidence="3" id="KW-0328">Glycosyltransferase</keyword>
<keyword evidence="6 8" id="KW-1133">Transmembrane helix</keyword>
<dbReference type="GO" id="GO:0009103">
    <property type="term" value="P:lipopolysaccharide biosynthetic process"/>
    <property type="evidence" value="ECO:0007669"/>
    <property type="project" value="UniProtKB-ARBA"/>
</dbReference>
<proteinExistence type="predicted"/>
<accession>A0A0G0I586</accession>
<dbReference type="Pfam" id="PF13231">
    <property type="entry name" value="PMT_2"/>
    <property type="match status" value="1"/>
</dbReference>
<feature type="transmembrane region" description="Helical" evidence="8">
    <location>
        <begin position="118"/>
        <end position="135"/>
    </location>
</feature>
<organism evidence="10 11">
    <name type="scientific">Candidatus Woesebacteria bacterium GW2011_GWA1_37_8</name>
    <dbReference type="NCBI Taxonomy" id="1618546"/>
    <lineage>
        <taxon>Bacteria</taxon>
        <taxon>Candidatus Woeseibacteriota</taxon>
    </lineage>
</organism>
<evidence type="ECO:0000313" key="11">
    <source>
        <dbReference type="Proteomes" id="UP000034603"/>
    </source>
</evidence>
<evidence type="ECO:0000256" key="4">
    <source>
        <dbReference type="ARBA" id="ARBA00022679"/>
    </source>
</evidence>
<comment type="caution">
    <text evidence="10">The sequence shown here is derived from an EMBL/GenBank/DDBJ whole genome shotgun (WGS) entry which is preliminary data.</text>
</comment>
<sequence>MYKKFTEFVKNNWLVILIIAVGMFLRFYQLFDRFSYGHDQDLASWFVKDILVNHHFRLIGQETSTTGIFIGPIYYYLMTLFYKIFGMDPIGGAYLILTISLFGILSLYFVVNKIFGKTTAVFALLIYSLSFYMVMNDREVVPTMPVIIWTIWFLYSLHLILNKNWKKGLILVAILATLIWHMNFALVLTLPLVIVAMILSKKKFELGAVIRSAVLFLVLSLPLFLFEFRHGFSQTKSLLVSLTTPQQDVISGLYKFERTLLLISKNVHGLLVGSYPGIKFEWVVYVLTGALIILVIKKLISYKWAIMFSVWVMTFWFFFSTYSKIVSEYYLNGCLLVFLVVCAITLSKLYESEKWRHISLILINLSVVFGIRNFVITPINKSGYVARNEIITEIKRDSTMRGYPCVSISYIADPGYNLGYRYLFYRQGLKLKPISDFVPVYTIVYPLKDIFRTDQTRGAIGLIYPDYKHYKSDLINEKCDGVDYNLSEPMWGFPE</sequence>
<evidence type="ECO:0000256" key="7">
    <source>
        <dbReference type="ARBA" id="ARBA00023136"/>
    </source>
</evidence>
<feature type="transmembrane region" description="Helical" evidence="8">
    <location>
        <begin position="91"/>
        <end position="111"/>
    </location>
</feature>
<evidence type="ECO:0000256" key="8">
    <source>
        <dbReference type="SAM" id="Phobius"/>
    </source>
</evidence>
<dbReference type="GO" id="GO:0016763">
    <property type="term" value="F:pentosyltransferase activity"/>
    <property type="evidence" value="ECO:0007669"/>
    <property type="project" value="TreeGrafter"/>
</dbReference>
<dbReference type="PANTHER" id="PTHR33908:SF11">
    <property type="entry name" value="MEMBRANE PROTEIN"/>
    <property type="match status" value="1"/>
</dbReference>
<feature type="transmembrane region" description="Helical" evidence="8">
    <location>
        <begin position="302"/>
        <end position="322"/>
    </location>
</feature>
<keyword evidence="4 10" id="KW-0808">Transferase</keyword>
<evidence type="ECO:0000313" key="10">
    <source>
        <dbReference type="EMBL" id="KKQ46105.1"/>
    </source>
</evidence>
<feature type="transmembrane region" description="Helical" evidence="8">
    <location>
        <begin position="168"/>
        <end position="200"/>
    </location>
</feature>
<feature type="transmembrane region" description="Helical" evidence="8">
    <location>
        <begin position="206"/>
        <end position="226"/>
    </location>
</feature>
<evidence type="ECO:0000259" key="9">
    <source>
        <dbReference type="Pfam" id="PF13231"/>
    </source>
</evidence>
<evidence type="ECO:0000256" key="3">
    <source>
        <dbReference type="ARBA" id="ARBA00022676"/>
    </source>
</evidence>
<dbReference type="InterPro" id="IPR038731">
    <property type="entry name" value="RgtA/B/C-like"/>
</dbReference>
<feature type="transmembrane region" description="Helical" evidence="8">
    <location>
        <begin position="280"/>
        <end position="296"/>
    </location>
</feature>
<comment type="subcellular location">
    <subcellularLocation>
        <location evidence="1">Cell membrane</location>
        <topology evidence="1">Multi-pass membrane protein</topology>
    </subcellularLocation>
</comment>
<dbReference type="AlphaFoldDB" id="A0A0G0I586"/>
<keyword evidence="7 8" id="KW-0472">Membrane</keyword>
<feature type="transmembrane region" description="Helical" evidence="8">
    <location>
        <begin position="329"/>
        <end position="349"/>
    </location>
</feature>
<evidence type="ECO:0000256" key="2">
    <source>
        <dbReference type="ARBA" id="ARBA00022475"/>
    </source>
</evidence>
<dbReference type="Proteomes" id="UP000034603">
    <property type="component" value="Unassembled WGS sequence"/>
</dbReference>
<feature type="transmembrane region" description="Helical" evidence="8">
    <location>
        <begin position="12"/>
        <end position="28"/>
    </location>
</feature>
<gene>
    <name evidence="10" type="ORF">US62_C0005G0028</name>
</gene>
<reference evidence="10 11" key="1">
    <citation type="journal article" date="2015" name="Nature">
        <title>rRNA introns, odd ribosomes, and small enigmatic genomes across a large radiation of phyla.</title>
        <authorList>
            <person name="Brown C.T."/>
            <person name="Hug L.A."/>
            <person name="Thomas B.C."/>
            <person name="Sharon I."/>
            <person name="Castelle C.J."/>
            <person name="Singh A."/>
            <person name="Wilkins M.J."/>
            <person name="Williams K.H."/>
            <person name="Banfield J.F."/>
        </authorList>
    </citation>
    <scope>NUCLEOTIDE SEQUENCE [LARGE SCALE GENOMIC DNA]</scope>
</reference>
<keyword evidence="2" id="KW-1003">Cell membrane</keyword>
<feature type="transmembrane region" description="Helical" evidence="8">
    <location>
        <begin position="355"/>
        <end position="375"/>
    </location>
</feature>
<evidence type="ECO:0000256" key="5">
    <source>
        <dbReference type="ARBA" id="ARBA00022692"/>
    </source>
</evidence>
<protein>
    <submittedName>
        <fullName evidence="10">Glycosyl transferase family protein</fullName>
    </submittedName>
</protein>
<feature type="transmembrane region" description="Helical" evidence="8">
    <location>
        <begin position="141"/>
        <end position="161"/>
    </location>
</feature>
<evidence type="ECO:0000256" key="6">
    <source>
        <dbReference type="ARBA" id="ARBA00022989"/>
    </source>
</evidence>
<dbReference type="GO" id="GO:0005886">
    <property type="term" value="C:plasma membrane"/>
    <property type="evidence" value="ECO:0007669"/>
    <property type="project" value="UniProtKB-SubCell"/>
</dbReference>
<keyword evidence="5 8" id="KW-0812">Transmembrane</keyword>
<name>A0A0G0I586_9BACT</name>
<dbReference type="PANTHER" id="PTHR33908">
    <property type="entry name" value="MANNOSYLTRANSFERASE YKCB-RELATED"/>
    <property type="match status" value="1"/>
</dbReference>
<evidence type="ECO:0000256" key="1">
    <source>
        <dbReference type="ARBA" id="ARBA00004651"/>
    </source>
</evidence>